<feature type="transmembrane region" description="Helical" evidence="6">
    <location>
        <begin position="239"/>
        <end position="257"/>
    </location>
</feature>
<keyword evidence="2" id="KW-0813">Transport</keyword>
<gene>
    <name evidence="8" type="ORF">ACFQS9_14320</name>
</gene>
<comment type="caution">
    <text evidence="8">The sequence shown here is derived from an EMBL/GenBank/DDBJ whole genome shotgun (WGS) entry which is preliminary data.</text>
</comment>
<organism evidence="8 9">
    <name type="scientific">Rhodococcus daqingensis</name>
    <dbReference type="NCBI Taxonomy" id="2479363"/>
    <lineage>
        <taxon>Bacteria</taxon>
        <taxon>Bacillati</taxon>
        <taxon>Actinomycetota</taxon>
        <taxon>Actinomycetes</taxon>
        <taxon>Mycobacteriales</taxon>
        <taxon>Nocardiaceae</taxon>
        <taxon>Rhodococcus</taxon>
    </lineage>
</organism>
<evidence type="ECO:0000256" key="5">
    <source>
        <dbReference type="ARBA" id="ARBA00023136"/>
    </source>
</evidence>
<evidence type="ECO:0000256" key="3">
    <source>
        <dbReference type="ARBA" id="ARBA00022692"/>
    </source>
</evidence>
<feature type="transmembrane region" description="Helical" evidence="6">
    <location>
        <begin position="206"/>
        <end position="227"/>
    </location>
</feature>
<evidence type="ECO:0000313" key="9">
    <source>
        <dbReference type="Proteomes" id="UP001596484"/>
    </source>
</evidence>
<feature type="transmembrane region" description="Helical" evidence="6">
    <location>
        <begin position="112"/>
        <end position="130"/>
    </location>
</feature>
<keyword evidence="3 6" id="KW-0812">Transmembrane</keyword>
<evidence type="ECO:0000313" key="8">
    <source>
        <dbReference type="EMBL" id="MFC7449068.1"/>
    </source>
</evidence>
<sequence length="493" mass="51548">MSVHIQAEATEASDDGWSPRLVMSLISMALVLEIMSISFFLVTTAFKPIGEHFQTDQLAWVMSTWLLVAAIACPLAGKLADIYGKRKLFLISLGLGIAGAVLSAVAPSFALFLVGRALFGCLIACMFLAYSLMRDVFPPSTLGLSVSITAAGMGLMSVPAPFLTGWLLDTWSFRAIFWFFAIVLVAMIPIIVTTTPESPVRTPARVDVLGAILLGGGLASVLIGVSFGPTWGWGETSTLGYLIGGVALLAAWVATSLRAKEPLIDLRFFRHGPMFRICLGAGLGYGTMSLYTIMLPIMCMTPAALALGYGFGVDAKQFAILQAPIGLGSVIGGLGVGRAIRTMRPSATMIIGMGLMLAGSALTAFSHTDKALLVIWVLLFGLGMGAFTASIPNLVIASVPATVQASMSSMVQTSQTLIASIFPVAAFAILNSYVATVVDGYAFYTGGGISLSFLIAAAGSALSILVVAGLLRRRTRETTDGHAPTTPAVAVNA</sequence>
<evidence type="ECO:0000259" key="7">
    <source>
        <dbReference type="PROSITE" id="PS50850"/>
    </source>
</evidence>
<dbReference type="PANTHER" id="PTHR23501:SF191">
    <property type="entry name" value="VACUOLAR BASIC AMINO ACID TRANSPORTER 4"/>
    <property type="match status" value="1"/>
</dbReference>
<dbReference type="Gene3D" id="1.20.1250.20">
    <property type="entry name" value="MFS general substrate transporter like domains"/>
    <property type="match status" value="2"/>
</dbReference>
<feature type="transmembrane region" description="Helical" evidence="6">
    <location>
        <begin position="417"/>
        <end position="435"/>
    </location>
</feature>
<feature type="transmembrane region" description="Helical" evidence="6">
    <location>
        <begin position="318"/>
        <end position="337"/>
    </location>
</feature>
<accession>A0ABW2RYX6</accession>
<evidence type="ECO:0000256" key="4">
    <source>
        <dbReference type="ARBA" id="ARBA00022989"/>
    </source>
</evidence>
<evidence type="ECO:0000256" key="1">
    <source>
        <dbReference type="ARBA" id="ARBA00004429"/>
    </source>
</evidence>
<comment type="subcellular location">
    <subcellularLocation>
        <location evidence="1">Cell inner membrane</location>
        <topology evidence="1">Multi-pass membrane protein</topology>
    </subcellularLocation>
</comment>
<protein>
    <submittedName>
        <fullName evidence="8">MFS transporter</fullName>
    </submittedName>
</protein>
<dbReference type="InterPro" id="IPR011701">
    <property type="entry name" value="MFS"/>
</dbReference>
<proteinExistence type="predicted"/>
<keyword evidence="5 6" id="KW-0472">Membrane</keyword>
<name>A0ABW2RYX6_9NOCA</name>
<keyword evidence="4 6" id="KW-1133">Transmembrane helix</keyword>
<reference evidence="9" key="1">
    <citation type="journal article" date="2019" name="Int. J. Syst. Evol. Microbiol.">
        <title>The Global Catalogue of Microorganisms (GCM) 10K type strain sequencing project: providing services to taxonomists for standard genome sequencing and annotation.</title>
        <authorList>
            <consortium name="The Broad Institute Genomics Platform"/>
            <consortium name="The Broad Institute Genome Sequencing Center for Infectious Disease"/>
            <person name="Wu L."/>
            <person name="Ma J."/>
        </authorList>
    </citation>
    <scope>NUCLEOTIDE SEQUENCE [LARGE SCALE GENOMIC DNA]</scope>
    <source>
        <strain evidence="9">ICMP 19430</strain>
    </source>
</reference>
<dbReference type="InterPro" id="IPR036259">
    <property type="entry name" value="MFS_trans_sf"/>
</dbReference>
<dbReference type="PROSITE" id="PS50850">
    <property type="entry name" value="MFS"/>
    <property type="match status" value="1"/>
</dbReference>
<feature type="transmembrane region" description="Helical" evidence="6">
    <location>
        <begin position="441"/>
        <end position="471"/>
    </location>
</feature>
<keyword evidence="9" id="KW-1185">Reference proteome</keyword>
<feature type="transmembrane region" description="Helical" evidence="6">
    <location>
        <begin position="21"/>
        <end position="46"/>
    </location>
</feature>
<feature type="transmembrane region" description="Helical" evidence="6">
    <location>
        <begin position="277"/>
        <end position="298"/>
    </location>
</feature>
<feature type="transmembrane region" description="Helical" evidence="6">
    <location>
        <begin position="175"/>
        <end position="194"/>
    </location>
</feature>
<dbReference type="Proteomes" id="UP001596484">
    <property type="component" value="Unassembled WGS sequence"/>
</dbReference>
<dbReference type="RefSeq" id="WP_378405745.1">
    <property type="nucleotide sequence ID" value="NZ_JBHTCS010000017.1"/>
</dbReference>
<feature type="transmembrane region" description="Helical" evidence="6">
    <location>
        <begin position="58"/>
        <end position="76"/>
    </location>
</feature>
<dbReference type="PANTHER" id="PTHR23501">
    <property type="entry name" value="MAJOR FACILITATOR SUPERFAMILY"/>
    <property type="match status" value="1"/>
</dbReference>
<dbReference type="Pfam" id="PF07690">
    <property type="entry name" value="MFS_1"/>
    <property type="match status" value="1"/>
</dbReference>
<dbReference type="InterPro" id="IPR020846">
    <property type="entry name" value="MFS_dom"/>
</dbReference>
<feature type="transmembrane region" description="Helical" evidence="6">
    <location>
        <begin position="88"/>
        <end position="106"/>
    </location>
</feature>
<dbReference type="SUPFAM" id="SSF103473">
    <property type="entry name" value="MFS general substrate transporter"/>
    <property type="match status" value="1"/>
</dbReference>
<evidence type="ECO:0000256" key="6">
    <source>
        <dbReference type="SAM" id="Phobius"/>
    </source>
</evidence>
<feature type="transmembrane region" description="Helical" evidence="6">
    <location>
        <begin position="373"/>
        <end position="396"/>
    </location>
</feature>
<feature type="transmembrane region" description="Helical" evidence="6">
    <location>
        <begin position="349"/>
        <end position="367"/>
    </location>
</feature>
<evidence type="ECO:0000256" key="2">
    <source>
        <dbReference type="ARBA" id="ARBA00022448"/>
    </source>
</evidence>
<dbReference type="EMBL" id="JBHTCS010000017">
    <property type="protein sequence ID" value="MFC7449068.1"/>
    <property type="molecule type" value="Genomic_DNA"/>
</dbReference>
<feature type="domain" description="Major facilitator superfamily (MFS) profile" evidence="7">
    <location>
        <begin position="22"/>
        <end position="475"/>
    </location>
</feature>
<feature type="transmembrane region" description="Helical" evidence="6">
    <location>
        <begin position="142"/>
        <end position="163"/>
    </location>
</feature>